<evidence type="ECO:0000313" key="3">
    <source>
        <dbReference type="Proteomes" id="UP001165060"/>
    </source>
</evidence>
<reference evidence="2 3" key="1">
    <citation type="journal article" date="2023" name="Commun. Biol.">
        <title>Genome analysis of Parmales, the sister group of diatoms, reveals the evolutionary specialization of diatoms from phago-mixotrophs to photoautotrophs.</title>
        <authorList>
            <person name="Ban H."/>
            <person name="Sato S."/>
            <person name="Yoshikawa S."/>
            <person name="Yamada K."/>
            <person name="Nakamura Y."/>
            <person name="Ichinomiya M."/>
            <person name="Sato N."/>
            <person name="Blanc-Mathieu R."/>
            <person name="Endo H."/>
            <person name="Kuwata A."/>
            <person name="Ogata H."/>
        </authorList>
    </citation>
    <scope>NUCLEOTIDE SEQUENCE [LARGE SCALE GENOMIC DNA]</scope>
</reference>
<dbReference type="Proteomes" id="UP001165060">
    <property type="component" value="Unassembled WGS sequence"/>
</dbReference>
<organism evidence="2 3">
    <name type="scientific">Tetraparma gracilis</name>
    <dbReference type="NCBI Taxonomy" id="2962635"/>
    <lineage>
        <taxon>Eukaryota</taxon>
        <taxon>Sar</taxon>
        <taxon>Stramenopiles</taxon>
        <taxon>Ochrophyta</taxon>
        <taxon>Bolidophyceae</taxon>
        <taxon>Parmales</taxon>
        <taxon>Triparmaceae</taxon>
        <taxon>Tetraparma</taxon>
    </lineage>
</organism>
<evidence type="ECO:0000313" key="2">
    <source>
        <dbReference type="EMBL" id="GMI24537.1"/>
    </source>
</evidence>
<name>A0ABQ6MDZ0_9STRA</name>
<feature type="region of interest" description="Disordered" evidence="1">
    <location>
        <begin position="49"/>
        <end position="70"/>
    </location>
</feature>
<keyword evidence="3" id="KW-1185">Reference proteome</keyword>
<comment type="caution">
    <text evidence="2">The sequence shown here is derived from an EMBL/GenBank/DDBJ whole genome shotgun (WGS) entry which is preliminary data.</text>
</comment>
<sequence length="288" mass="31159">MAGGIPKKKGRSVPRDLDFGKLFTDFIRDSKEPLFSTLSFTSQMRHLDALRNHPPSPGDRESLNARGDGRIQTDVPSNILTLAGGNKGSRFSGADLKEAGEIAGKLAAAFKELDDCFNKLSAAEKKAVGDAEGGGFVTKRDAYLDAYAGLVSLVNSKQSYLKEHPCPAVENDPEAEMKAAAPIPQYLVDLIAFYSTSQEVKPLAAGLDNLARFSAYLAFVIVEGEPIPNGVGKALGALVAASRDADRGEGGGTGRYWRESIFRFLSKTRELKVVPKKEKDLHAKREWT</sequence>
<evidence type="ECO:0000256" key="1">
    <source>
        <dbReference type="SAM" id="MobiDB-lite"/>
    </source>
</evidence>
<dbReference type="EMBL" id="BRYB01000172">
    <property type="protein sequence ID" value="GMI24537.1"/>
    <property type="molecule type" value="Genomic_DNA"/>
</dbReference>
<gene>
    <name evidence="2" type="ORF">TeGR_g5529</name>
</gene>
<proteinExistence type="predicted"/>
<protein>
    <submittedName>
        <fullName evidence="2">Uncharacterized protein</fullName>
    </submittedName>
</protein>
<feature type="compositionally biased region" description="Basic and acidic residues" evidence="1">
    <location>
        <begin position="58"/>
        <end position="70"/>
    </location>
</feature>
<accession>A0ABQ6MDZ0</accession>